<proteinExistence type="inferred from homology"/>
<gene>
    <name evidence="6" type="ORF">P4T90_04405</name>
</gene>
<keyword evidence="3 4" id="KW-0808">Transferase</keyword>
<dbReference type="InterPro" id="IPR004838">
    <property type="entry name" value="NHTrfase_class1_PyrdxlP-BS"/>
</dbReference>
<dbReference type="Gene3D" id="3.90.1150.10">
    <property type="entry name" value="Aspartate Aminotransferase, domain 1"/>
    <property type="match status" value="1"/>
</dbReference>
<reference evidence="6 7" key="1">
    <citation type="submission" date="2023-03" db="EMBL/GenBank/DDBJ databases">
        <title>Bacillus Genome Sequencing.</title>
        <authorList>
            <person name="Dunlap C."/>
        </authorList>
    </citation>
    <scope>NUCLEOTIDE SEQUENCE [LARGE SCALE GENOMIC DNA]</scope>
    <source>
        <strain evidence="6 7">B-23453</strain>
    </source>
</reference>
<dbReference type="Proteomes" id="UP001341444">
    <property type="component" value="Unassembled WGS sequence"/>
</dbReference>
<evidence type="ECO:0000259" key="5">
    <source>
        <dbReference type="Pfam" id="PF00155"/>
    </source>
</evidence>
<keyword evidence="7" id="KW-1185">Reference proteome</keyword>
<sequence>MAFGSARVSGLPPYLFSVIDEKKKQLQKKGVDVIDLGIGSPDLPTPDFIVKRLIDELKDPENFKYSGYSGCQEFREAVADYYKKQYQVKLDPDKEILTLVGSKEGIAHIVPALIDPGDGVLIPDPGYPVYRSAVYLSGGESINLTLNAGQGYRPDFASLSEEECQKAKLMFLNYPGNPTAATIEIDVFEEAVEFAKQHNISVVHDAAYDLVTFDGYKAPSILQVPGAKDIAVEFGSLSKSFNMTGWRIGYVAGNREIIQALSIVKSNTDTSQFLPIQKAAAEALRSDLATVSANNFAYNQRMEAMLKALSAIGIQVEKPRGSFYIWARVPAGYSSQKFSEKVLEEAGVIITPGNAFGPSGEGYFRISLSVPTERLNEAVSRIKQLDLEVGRHVPRS</sequence>
<evidence type="ECO:0000256" key="4">
    <source>
        <dbReference type="RuleBase" id="RU000481"/>
    </source>
</evidence>
<organism evidence="6 7">
    <name type="scientific">Heyndrickxia acidicola</name>
    <dbReference type="NCBI Taxonomy" id="209389"/>
    <lineage>
        <taxon>Bacteria</taxon>
        <taxon>Bacillati</taxon>
        <taxon>Bacillota</taxon>
        <taxon>Bacilli</taxon>
        <taxon>Bacillales</taxon>
        <taxon>Bacillaceae</taxon>
        <taxon>Heyndrickxia</taxon>
    </lineage>
</organism>
<dbReference type="InterPro" id="IPR050881">
    <property type="entry name" value="LL-DAP_aminotransferase"/>
</dbReference>
<dbReference type="InterPro" id="IPR015422">
    <property type="entry name" value="PyrdxlP-dep_Trfase_small"/>
</dbReference>
<comment type="caution">
    <text evidence="6">The sequence shown here is derived from an EMBL/GenBank/DDBJ whole genome shotgun (WGS) entry which is preliminary data.</text>
</comment>
<dbReference type="PANTHER" id="PTHR42832">
    <property type="entry name" value="AMINO ACID AMINOTRANSFERASE"/>
    <property type="match status" value="1"/>
</dbReference>
<dbReference type="NCBIfam" id="NF006756">
    <property type="entry name" value="PRK09276.1"/>
    <property type="match status" value="1"/>
</dbReference>
<accession>A0ABU6MCD6</accession>
<dbReference type="PROSITE" id="PS00105">
    <property type="entry name" value="AA_TRANSFER_CLASS_1"/>
    <property type="match status" value="1"/>
</dbReference>
<comment type="similarity">
    <text evidence="4">Belongs to the class-I pyridoxal-phosphate-dependent aminotransferase family.</text>
</comment>
<protein>
    <recommendedName>
        <fullName evidence="4">Aminotransferase</fullName>
        <ecNumber evidence="4">2.6.1.-</ecNumber>
    </recommendedName>
</protein>
<dbReference type="GO" id="GO:0010285">
    <property type="term" value="F:L,L-diaminopimelate aminotransferase activity"/>
    <property type="evidence" value="ECO:0007669"/>
    <property type="project" value="UniProtKB-EC"/>
</dbReference>
<evidence type="ECO:0000313" key="7">
    <source>
        <dbReference type="Proteomes" id="UP001341444"/>
    </source>
</evidence>
<evidence type="ECO:0000313" key="6">
    <source>
        <dbReference type="EMBL" id="MED1202331.1"/>
    </source>
</evidence>
<dbReference type="PANTHER" id="PTHR42832:SF3">
    <property type="entry name" value="L-GLUTAMINE--4-(METHYLSULFANYL)-2-OXOBUTANOATE AMINOTRANSFERASE"/>
    <property type="match status" value="1"/>
</dbReference>
<dbReference type="EC" id="2.6.1.-" evidence="4"/>
<dbReference type="Pfam" id="PF00155">
    <property type="entry name" value="Aminotran_1_2"/>
    <property type="match status" value="1"/>
</dbReference>
<dbReference type="CDD" id="cd00609">
    <property type="entry name" value="AAT_like"/>
    <property type="match status" value="1"/>
</dbReference>
<feature type="domain" description="Aminotransferase class I/classII large" evidence="5">
    <location>
        <begin position="32"/>
        <end position="382"/>
    </location>
</feature>
<dbReference type="EMBL" id="JARMAB010000005">
    <property type="protein sequence ID" value="MED1202331.1"/>
    <property type="molecule type" value="Genomic_DNA"/>
</dbReference>
<evidence type="ECO:0000256" key="3">
    <source>
        <dbReference type="ARBA" id="ARBA00022679"/>
    </source>
</evidence>
<dbReference type="Gene3D" id="3.40.640.10">
    <property type="entry name" value="Type I PLP-dependent aspartate aminotransferase-like (Major domain)"/>
    <property type="match status" value="1"/>
</dbReference>
<dbReference type="InterPro" id="IPR015424">
    <property type="entry name" value="PyrdxlP-dep_Trfase"/>
</dbReference>
<evidence type="ECO:0000256" key="2">
    <source>
        <dbReference type="ARBA" id="ARBA00022576"/>
    </source>
</evidence>
<evidence type="ECO:0000256" key="1">
    <source>
        <dbReference type="ARBA" id="ARBA00001933"/>
    </source>
</evidence>
<dbReference type="SUPFAM" id="SSF53383">
    <property type="entry name" value="PLP-dependent transferases"/>
    <property type="match status" value="1"/>
</dbReference>
<dbReference type="InterPro" id="IPR004839">
    <property type="entry name" value="Aminotransferase_I/II_large"/>
</dbReference>
<dbReference type="RefSeq" id="WP_066266966.1">
    <property type="nucleotide sequence ID" value="NZ_JARMAB010000005.1"/>
</dbReference>
<keyword evidence="2 4" id="KW-0032">Aminotransferase</keyword>
<dbReference type="InterPro" id="IPR015421">
    <property type="entry name" value="PyrdxlP-dep_Trfase_major"/>
</dbReference>
<name>A0ABU6MCD6_9BACI</name>
<comment type="cofactor">
    <cofactor evidence="1 4">
        <name>pyridoxal 5'-phosphate</name>
        <dbReference type="ChEBI" id="CHEBI:597326"/>
    </cofactor>
</comment>